<feature type="transmembrane region" description="Helical" evidence="1">
    <location>
        <begin position="55"/>
        <end position="75"/>
    </location>
</feature>
<name>A0A931MH19_9BURK</name>
<reference evidence="2" key="1">
    <citation type="submission" date="2020-11" db="EMBL/GenBank/DDBJ databases">
        <title>Bacterial whole genome sequence for Caenimonas sp. DR4.4.</title>
        <authorList>
            <person name="Le V."/>
            <person name="Ko S.-R."/>
            <person name="Ahn C.-Y."/>
            <person name="Oh H.-M."/>
        </authorList>
    </citation>
    <scope>NUCLEOTIDE SEQUENCE</scope>
    <source>
        <strain evidence="2">DR4.4</strain>
    </source>
</reference>
<keyword evidence="3" id="KW-1185">Reference proteome</keyword>
<comment type="caution">
    <text evidence="2">The sequence shown here is derived from an EMBL/GenBank/DDBJ whole genome shotgun (WGS) entry which is preliminary data.</text>
</comment>
<organism evidence="2 3">
    <name type="scientific">Caenimonas aquaedulcis</name>
    <dbReference type="NCBI Taxonomy" id="2793270"/>
    <lineage>
        <taxon>Bacteria</taxon>
        <taxon>Pseudomonadati</taxon>
        <taxon>Pseudomonadota</taxon>
        <taxon>Betaproteobacteria</taxon>
        <taxon>Burkholderiales</taxon>
        <taxon>Comamonadaceae</taxon>
        <taxon>Caenimonas</taxon>
    </lineage>
</organism>
<protein>
    <submittedName>
        <fullName evidence="2">Uncharacterized protein</fullName>
    </submittedName>
</protein>
<accession>A0A931MH19</accession>
<keyword evidence="1" id="KW-1133">Transmembrane helix</keyword>
<feature type="transmembrane region" description="Helical" evidence="1">
    <location>
        <begin position="118"/>
        <end position="140"/>
    </location>
</feature>
<evidence type="ECO:0000313" key="3">
    <source>
        <dbReference type="Proteomes" id="UP000651050"/>
    </source>
</evidence>
<dbReference type="EMBL" id="JADWYS010000001">
    <property type="protein sequence ID" value="MBG9388547.1"/>
    <property type="molecule type" value="Genomic_DNA"/>
</dbReference>
<keyword evidence="1" id="KW-0472">Membrane</keyword>
<dbReference type="Proteomes" id="UP000651050">
    <property type="component" value="Unassembled WGS sequence"/>
</dbReference>
<gene>
    <name evidence="2" type="ORF">I5803_11000</name>
</gene>
<feature type="transmembrane region" description="Helical" evidence="1">
    <location>
        <begin position="87"/>
        <end position="106"/>
    </location>
</feature>
<evidence type="ECO:0000313" key="2">
    <source>
        <dbReference type="EMBL" id="MBG9388547.1"/>
    </source>
</evidence>
<dbReference type="AlphaFoldDB" id="A0A931MH19"/>
<dbReference type="RefSeq" id="WP_196986401.1">
    <property type="nucleotide sequence ID" value="NZ_JADWYS010000001.1"/>
</dbReference>
<sequence>MPLRAERSSKLTNLLAAIARFFGLDFLIVATLVWWPQIIDLALQSLGLRSPYWTYGALVGAFFISALIRNALLIREYLLVASFSGKSIAANLLILAAALAILLKRLPEQKMIGTANAGAANLVVGALVLWAIANFCAQVISVGGPHFSRACNLQTNP</sequence>
<proteinExistence type="predicted"/>
<keyword evidence="1" id="KW-0812">Transmembrane</keyword>
<feature type="transmembrane region" description="Helical" evidence="1">
    <location>
        <begin position="12"/>
        <end position="35"/>
    </location>
</feature>
<evidence type="ECO:0000256" key="1">
    <source>
        <dbReference type="SAM" id="Phobius"/>
    </source>
</evidence>